<dbReference type="GO" id="GO:0000981">
    <property type="term" value="F:DNA-binding transcription factor activity, RNA polymerase II-specific"/>
    <property type="evidence" value="ECO:0007669"/>
    <property type="project" value="InterPro"/>
</dbReference>
<dbReference type="SMART" id="SM00906">
    <property type="entry name" value="Fungal_trans"/>
    <property type="match status" value="1"/>
</dbReference>
<reference evidence="8" key="1">
    <citation type="submission" date="2021-04" db="EMBL/GenBank/DDBJ databases">
        <title>First draft genome resource for Brassicaceae pathogens Fusarium oxysporum f. sp. raphani and Fusarium oxysporum f. sp. rapae.</title>
        <authorList>
            <person name="Asai S."/>
        </authorList>
    </citation>
    <scope>NUCLEOTIDE SEQUENCE</scope>
    <source>
        <strain evidence="8">Tf1262</strain>
    </source>
</reference>
<protein>
    <submittedName>
        <fullName evidence="8">Transcription factor BOA15</fullName>
    </submittedName>
</protein>
<evidence type="ECO:0000313" key="8">
    <source>
        <dbReference type="EMBL" id="KAG7430376.1"/>
    </source>
</evidence>
<dbReference type="AlphaFoldDB" id="A0A8J5PX87"/>
<dbReference type="GO" id="GO:0003677">
    <property type="term" value="F:DNA binding"/>
    <property type="evidence" value="ECO:0007669"/>
    <property type="project" value="InterPro"/>
</dbReference>
<feature type="domain" description="Xylanolytic transcriptional activator regulatory" evidence="7">
    <location>
        <begin position="212"/>
        <end position="290"/>
    </location>
</feature>
<feature type="region of interest" description="Disordered" evidence="6">
    <location>
        <begin position="46"/>
        <end position="65"/>
    </location>
</feature>
<evidence type="ECO:0000313" key="9">
    <source>
        <dbReference type="Proteomes" id="UP000693942"/>
    </source>
</evidence>
<accession>A0A8J5PX87</accession>
<feature type="compositionally biased region" description="Pro residues" evidence="6">
    <location>
        <begin position="47"/>
        <end position="57"/>
    </location>
</feature>
<evidence type="ECO:0000256" key="1">
    <source>
        <dbReference type="ARBA" id="ARBA00004123"/>
    </source>
</evidence>
<dbReference type="Proteomes" id="UP000693942">
    <property type="component" value="Unassembled WGS sequence"/>
</dbReference>
<dbReference type="Pfam" id="PF04082">
    <property type="entry name" value="Fungal_trans"/>
    <property type="match status" value="1"/>
</dbReference>
<dbReference type="GO" id="GO:0005634">
    <property type="term" value="C:nucleus"/>
    <property type="evidence" value="ECO:0007669"/>
    <property type="project" value="UniProtKB-SubCell"/>
</dbReference>
<dbReference type="PANTHER" id="PTHR47338">
    <property type="entry name" value="ZN(II)2CYS6 TRANSCRIPTION FACTOR (EUROFUNG)-RELATED"/>
    <property type="match status" value="1"/>
</dbReference>
<sequence>MSPPEEEMHERIAILLLSTAQNWDRYSLKTDGLQCRRLGKKCEYIELPPPPTAPPPDGTSQPSLSEPNQPFPLAFFLDPDLFTPLTASNALAPGPRVDLQQIIAKHLEPDDLPVLYHNYFSSVHEWLPMISRKRITHPDPFSQDACHDLLLLCMKICTLRPNGHPPSQHPLYMLAKTLCAAAESAGLVSLRLAQSLVLLALYEACQAIYPACYLTISRAARLGILMSWHDRDAQQLFKFADSWSKREEQRRTWWTIFVLDRFISMDTSGLPFAAPEPCPDELLPVNDEDWVLGKTVPSEPLYTACFSSITTLGSFARTCQAAHMLGKVITHKHLKTKSSHDILHVVQEAQSLNRALNSLQISIEEQSLSNASSSSASSLACASAICISAQALLYGAYGCPDAPGITSRERLTHETELQSISVQGLRALGSTLAPKLAQIQSDCPLQARCFYTACSACSWFIREDDEPQMKDALVTIVDGLRRLAERWPIATEYISLLEQGGILRLIDTSSETETMS</sequence>
<dbReference type="PANTHER" id="PTHR47338:SF20">
    <property type="entry name" value="ZN(II)2CYS6 TRANSCRIPTION FACTOR (EUROFUNG)"/>
    <property type="match status" value="1"/>
</dbReference>
<evidence type="ECO:0000256" key="4">
    <source>
        <dbReference type="ARBA" id="ARBA00023163"/>
    </source>
</evidence>
<evidence type="ECO:0000256" key="6">
    <source>
        <dbReference type="SAM" id="MobiDB-lite"/>
    </source>
</evidence>
<dbReference type="InterPro" id="IPR007219">
    <property type="entry name" value="XnlR_reg_dom"/>
</dbReference>
<evidence type="ECO:0000259" key="7">
    <source>
        <dbReference type="SMART" id="SM00906"/>
    </source>
</evidence>
<keyword evidence="5" id="KW-0539">Nucleus</keyword>
<comment type="subcellular location">
    <subcellularLocation>
        <location evidence="1">Nucleus</location>
    </subcellularLocation>
</comment>
<keyword evidence="2" id="KW-0479">Metal-binding</keyword>
<dbReference type="EMBL" id="JAELUR010000006">
    <property type="protein sequence ID" value="KAG7430376.1"/>
    <property type="molecule type" value="Genomic_DNA"/>
</dbReference>
<dbReference type="GO" id="GO:0006351">
    <property type="term" value="P:DNA-templated transcription"/>
    <property type="evidence" value="ECO:0007669"/>
    <property type="project" value="InterPro"/>
</dbReference>
<evidence type="ECO:0000256" key="5">
    <source>
        <dbReference type="ARBA" id="ARBA00023242"/>
    </source>
</evidence>
<dbReference type="InterPro" id="IPR050815">
    <property type="entry name" value="TF_fung"/>
</dbReference>
<evidence type="ECO:0000256" key="2">
    <source>
        <dbReference type="ARBA" id="ARBA00022723"/>
    </source>
</evidence>
<organism evidence="8 9">
    <name type="scientific">Fusarium oxysporum f. sp. raphani</name>
    <dbReference type="NCBI Taxonomy" id="96318"/>
    <lineage>
        <taxon>Eukaryota</taxon>
        <taxon>Fungi</taxon>
        <taxon>Dikarya</taxon>
        <taxon>Ascomycota</taxon>
        <taxon>Pezizomycotina</taxon>
        <taxon>Sordariomycetes</taxon>
        <taxon>Hypocreomycetidae</taxon>
        <taxon>Hypocreales</taxon>
        <taxon>Nectriaceae</taxon>
        <taxon>Fusarium</taxon>
        <taxon>Fusarium oxysporum species complex</taxon>
    </lineage>
</organism>
<keyword evidence="3" id="KW-0805">Transcription regulation</keyword>
<dbReference type="CDD" id="cd12148">
    <property type="entry name" value="fungal_TF_MHR"/>
    <property type="match status" value="1"/>
</dbReference>
<comment type="caution">
    <text evidence="8">The sequence shown here is derived from an EMBL/GenBank/DDBJ whole genome shotgun (WGS) entry which is preliminary data.</text>
</comment>
<proteinExistence type="predicted"/>
<gene>
    <name evidence="8" type="ORF">Forpi1262_v008542</name>
</gene>
<keyword evidence="4" id="KW-0804">Transcription</keyword>
<evidence type="ECO:0000256" key="3">
    <source>
        <dbReference type="ARBA" id="ARBA00023015"/>
    </source>
</evidence>
<name>A0A8J5PX87_FUSOX</name>
<dbReference type="GO" id="GO:0008270">
    <property type="term" value="F:zinc ion binding"/>
    <property type="evidence" value="ECO:0007669"/>
    <property type="project" value="InterPro"/>
</dbReference>